<evidence type="ECO:0000259" key="6">
    <source>
        <dbReference type="PROSITE" id="PS50931"/>
    </source>
</evidence>
<dbReference type="GO" id="GO:0003677">
    <property type="term" value="F:DNA binding"/>
    <property type="evidence" value="ECO:0007669"/>
    <property type="project" value="UniProtKB-KW"/>
</dbReference>
<dbReference type="EMBL" id="BMIS01000005">
    <property type="protein sequence ID" value="GGE67568.1"/>
    <property type="molecule type" value="Genomic_DNA"/>
</dbReference>
<protein>
    <submittedName>
        <fullName evidence="7">LysR family transcriptional regulator</fullName>
    </submittedName>
</protein>
<dbReference type="SUPFAM" id="SSF53850">
    <property type="entry name" value="Periplasmic binding protein-like II"/>
    <property type="match status" value="1"/>
</dbReference>
<keyword evidence="5" id="KW-0175">Coiled coil</keyword>
<dbReference type="PANTHER" id="PTHR30346">
    <property type="entry name" value="TRANSCRIPTIONAL DUAL REGULATOR HCAR-RELATED"/>
    <property type="match status" value="1"/>
</dbReference>
<comment type="similarity">
    <text evidence="1">Belongs to the LysR transcriptional regulatory family.</text>
</comment>
<comment type="caution">
    <text evidence="7">The sequence shown here is derived from an EMBL/GenBank/DDBJ whole genome shotgun (WGS) entry which is preliminary data.</text>
</comment>
<dbReference type="Gene3D" id="1.10.10.10">
    <property type="entry name" value="Winged helix-like DNA-binding domain superfamily/Winged helix DNA-binding domain"/>
    <property type="match status" value="1"/>
</dbReference>
<reference evidence="7" key="2">
    <citation type="submission" date="2020-09" db="EMBL/GenBank/DDBJ databases">
        <authorList>
            <person name="Sun Q."/>
            <person name="Zhou Y."/>
        </authorList>
    </citation>
    <scope>NUCLEOTIDE SEQUENCE</scope>
    <source>
        <strain evidence="7">CGMCC 1.15388</strain>
    </source>
</reference>
<keyword evidence="8" id="KW-1185">Reference proteome</keyword>
<reference evidence="7" key="1">
    <citation type="journal article" date="2014" name="Int. J. Syst. Evol. Microbiol.">
        <title>Complete genome sequence of Corynebacterium casei LMG S-19264T (=DSM 44701T), isolated from a smear-ripened cheese.</title>
        <authorList>
            <consortium name="US DOE Joint Genome Institute (JGI-PGF)"/>
            <person name="Walter F."/>
            <person name="Albersmeier A."/>
            <person name="Kalinowski J."/>
            <person name="Ruckert C."/>
        </authorList>
    </citation>
    <scope>NUCLEOTIDE SEQUENCE</scope>
    <source>
        <strain evidence="7">CGMCC 1.15388</strain>
    </source>
</reference>
<dbReference type="InterPro" id="IPR036388">
    <property type="entry name" value="WH-like_DNA-bd_sf"/>
</dbReference>
<dbReference type="Pfam" id="PF00126">
    <property type="entry name" value="HTH_1"/>
    <property type="match status" value="1"/>
</dbReference>
<dbReference type="GO" id="GO:0003700">
    <property type="term" value="F:DNA-binding transcription factor activity"/>
    <property type="evidence" value="ECO:0007669"/>
    <property type="project" value="InterPro"/>
</dbReference>
<sequence length="306" mass="33793">MGAMISPHRLRVLHAVLAAGSLHGAARNLHYSPATVSQHMTELARETGLELFIRHGRGLEPTPAALQLAEQAEDALAELDRLERAAEDLRRGHSRQLILASFSSAAKEWLPQVVAAVRRESPEMTVEISLNETPAGRASQPADLDIRQESLQSPEEHRQGYLRYPLGVEEFDVVLPAGHRLEELESVPVHELREELWIQHDIFDTPPTRIIRSACQAAGFAPHVVARLDDHYAALSLVEAGVGITVLTRLALQDVRERVSIRPLEKPAVRRRVVAHVRRDRGSTRPVGVALETLRELAAGAGLNTE</sequence>
<keyword evidence="2" id="KW-0805">Transcription regulation</keyword>
<accession>A0A917AQG8</accession>
<evidence type="ECO:0000256" key="3">
    <source>
        <dbReference type="ARBA" id="ARBA00023125"/>
    </source>
</evidence>
<feature type="coiled-coil region" evidence="5">
    <location>
        <begin position="65"/>
        <end position="92"/>
    </location>
</feature>
<dbReference type="InterPro" id="IPR005119">
    <property type="entry name" value="LysR_subst-bd"/>
</dbReference>
<name>A0A917AQG8_9MICC</name>
<gene>
    <name evidence="7" type="ORF">GCM10011401_13680</name>
</gene>
<feature type="domain" description="HTH lysR-type" evidence="6">
    <location>
        <begin position="5"/>
        <end position="62"/>
    </location>
</feature>
<evidence type="ECO:0000256" key="2">
    <source>
        <dbReference type="ARBA" id="ARBA00023015"/>
    </source>
</evidence>
<evidence type="ECO:0000256" key="4">
    <source>
        <dbReference type="ARBA" id="ARBA00023163"/>
    </source>
</evidence>
<dbReference type="PANTHER" id="PTHR30346:SF29">
    <property type="entry name" value="LYSR SUBSTRATE-BINDING"/>
    <property type="match status" value="1"/>
</dbReference>
<organism evidence="7 8">
    <name type="scientific">Nesterenkonia cremea</name>
    <dbReference type="NCBI Taxonomy" id="1882340"/>
    <lineage>
        <taxon>Bacteria</taxon>
        <taxon>Bacillati</taxon>
        <taxon>Actinomycetota</taxon>
        <taxon>Actinomycetes</taxon>
        <taxon>Micrococcales</taxon>
        <taxon>Micrococcaceae</taxon>
        <taxon>Nesterenkonia</taxon>
    </lineage>
</organism>
<dbReference type="Proteomes" id="UP000633136">
    <property type="component" value="Unassembled WGS sequence"/>
</dbReference>
<dbReference type="Gene3D" id="3.40.190.10">
    <property type="entry name" value="Periplasmic binding protein-like II"/>
    <property type="match status" value="2"/>
</dbReference>
<keyword evidence="4" id="KW-0804">Transcription</keyword>
<dbReference type="GO" id="GO:0032993">
    <property type="term" value="C:protein-DNA complex"/>
    <property type="evidence" value="ECO:0007669"/>
    <property type="project" value="TreeGrafter"/>
</dbReference>
<keyword evidence="3" id="KW-0238">DNA-binding</keyword>
<dbReference type="Pfam" id="PF03466">
    <property type="entry name" value="LysR_substrate"/>
    <property type="match status" value="1"/>
</dbReference>
<proteinExistence type="inferred from homology"/>
<dbReference type="AlphaFoldDB" id="A0A917AQG8"/>
<dbReference type="InterPro" id="IPR036390">
    <property type="entry name" value="WH_DNA-bd_sf"/>
</dbReference>
<dbReference type="PROSITE" id="PS50931">
    <property type="entry name" value="HTH_LYSR"/>
    <property type="match status" value="1"/>
</dbReference>
<dbReference type="SUPFAM" id="SSF46785">
    <property type="entry name" value="Winged helix' DNA-binding domain"/>
    <property type="match status" value="1"/>
</dbReference>
<evidence type="ECO:0000256" key="5">
    <source>
        <dbReference type="SAM" id="Coils"/>
    </source>
</evidence>
<dbReference type="InterPro" id="IPR000847">
    <property type="entry name" value="LysR_HTH_N"/>
</dbReference>
<evidence type="ECO:0000313" key="7">
    <source>
        <dbReference type="EMBL" id="GGE67568.1"/>
    </source>
</evidence>
<evidence type="ECO:0000313" key="8">
    <source>
        <dbReference type="Proteomes" id="UP000633136"/>
    </source>
</evidence>
<evidence type="ECO:0000256" key="1">
    <source>
        <dbReference type="ARBA" id="ARBA00009437"/>
    </source>
</evidence>